<feature type="non-terminal residue" evidence="1">
    <location>
        <position position="1"/>
    </location>
</feature>
<accession>A0A9P7J2G3</accession>
<dbReference type="Proteomes" id="UP000807769">
    <property type="component" value="Unassembled WGS sequence"/>
</dbReference>
<dbReference type="GeneID" id="64626037"/>
<dbReference type="OrthoDB" id="3232986at2759"/>
<dbReference type="RefSeq" id="XP_041185725.1">
    <property type="nucleotide sequence ID" value="XM_041332020.1"/>
</dbReference>
<dbReference type="EMBL" id="JABBWG010000144">
    <property type="protein sequence ID" value="KAG1799523.1"/>
    <property type="molecule type" value="Genomic_DNA"/>
</dbReference>
<reference evidence="1" key="1">
    <citation type="journal article" date="2020" name="New Phytol.">
        <title>Comparative genomics reveals dynamic genome evolution in host specialist ectomycorrhizal fungi.</title>
        <authorList>
            <person name="Lofgren L.A."/>
            <person name="Nguyen N.H."/>
            <person name="Vilgalys R."/>
            <person name="Ruytinx J."/>
            <person name="Liao H.L."/>
            <person name="Branco S."/>
            <person name="Kuo A."/>
            <person name="LaButti K."/>
            <person name="Lipzen A."/>
            <person name="Andreopoulos W."/>
            <person name="Pangilinan J."/>
            <person name="Riley R."/>
            <person name="Hundley H."/>
            <person name="Na H."/>
            <person name="Barry K."/>
            <person name="Grigoriev I.V."/>
            <person name="Stajich J.E."/>
            <person name="Kennedy P.G."/>
        </authorList>
    </citation>
    <scope>NUCLEOTIDE SEQUENCE</scope>
    <source>
        <strain evidence="1">MN1</strain>
    </source>
</reference>
<keyword evidence="2" id="KW-1185">Reference proteome</keyword>
<evidence type="ECO:0000313" key="1">
    <source>
        <dbReference type="EMBL" id="KAG1799523.1"/>
    </source>
</evidence>
<evidence type="ECO:0000313" key="2">
    <source>
        <dbReference type="Proteomes" id="UP000807769"/>
    </source>
</evidence>
<proteinExistence type="predicted"/>
<name>A0A9P7J2G3_9AGAM</name>
<comment type="caution">
    <text evidence="1">The sequence shown here is derived from an EMBL/GenBank/DDBJ whole genome shotgun (WGS) entry which is preliminary data.</text>
</comment>
<dbReference type="AlphaFoldDB" id="A0A9P7J2G3"/>
<gene>
    <name evidence="1" type="ORF">BJ212DRAFT_1288132</name>
</gene>
<protein>
    <submittedName>
        <fullName evidence="1">Uncharacterized protein</fullName>
    </submittedName>
</protein>
<organism evidence="1 2">
    <name type="scientific">Suillus subaureus</name>
    <dbReference type="NCBI Taxonomy" id="48587"/>
    <lineage>
        <taxon>Eukaryota</taxon>
        <taxon>Fungi</taxon>
        <taxon>Dikarya</taxon>
        <taxon>Basidiomycota</taxon>
        <taxon>Agaricomycotina</taxon>
        <taxon>Agaricomycetes</taxon>
        <taxon>Agaricomycetidae</taxon>
        <taxon>Boletales</taxon>
        <taxon>Suillineae</taxon>
        <taxon>Suillaceae</taxon>
        <taxon>Suillus</taxon>
    </lineage>
</organism>
<sequence>YLAQSPKPDNNLLTSIDRSLTLFHDNKDVIMTLGARMGVKRVIDNWHIPKLELMQSITTSTCQVGALIQWPADATEHVHVSEIKDPA</sequence>